<gene>
    <name evidence="4 5" type="primary">LOC106050463</name>
</gene>
<accession>A0A9U8DTM5</accession>
<feature type="compositionally biased region" description="Basic and acidic residues" evidence="1">
    <location>
        <begin position="238"/>
        <end position="247"/>
    </location>
</feature>
<dbReference type="SMART" id="SM00225">
    <property type="entry name" value="BTB"/>
    <property type="match status" value="1"/>
</dbReference>
<name>A0A9U8DTM5_BIOGL</name>
<evidence type="ECO:0000256" key="1">
    <source>
        <dbReference type="SAM" id="MobiDB-lite"/>
    </source>
</evidence>
<dbReference type="SUPFAM" id="SSF50965">
    <property type="entry name" value="Galactose oxidase, central domain"/>
    <property type="match status" value="1"/>
</dbReference>
<dbReference type="InterPro" id="IPR011705">
    <property type="entry name" value="BACK"/>
</dbReference>
<evidence type="ECO:0000313" key="4">
    <source>
        <dbReference type="RefSeq" id="XP_013060889.2"/>
    </source>
</evidence>
<evidence type="ECO:0000313" key="5">
    <source>
        <dbReference type="RefSeq" id="XP_055896490.1"/>
    </source>
</evidence>
<dbReference type="RefSeq" id="XP_013060889.2">
    <property type="nucleotide sequence ID" value="XM_013205435.2"/>
</dbReference>
<feature type="compositionally biased region" description="Polar residues" evidence="1">
    <location>
        <begin position="248"/>
        <end position="320"/>
    </location>
</feature>
<organism evidence="3 4">
    <name type="scientific">Biomphalaria glabrata</name>
    <name type="common">Bloodfluke planorb</name>
    <name type="synonym">Freshwater snail</name>
    <dbReference type="NCBI Taxonomy" id="6526"/>
    <lineage>
        <taxon>Eukaryota</taxon>
        <taxon>Metazoa</taxon>
        <taxon>Spiralia</taxon>
        <taxon>Lophotrochozoa</taxon>
        <taxon>Mollusca</taxon>
        <taxon>Gastropoda</taxon>
        <taxon>Heterobranchia</taxon>
        <taxon>Euthyneura</taxon>
        <taxon>Panpulmonata</taxon>
        <taxon>Hygrophila</taxon>
        <taxon>Lymnaeoidea</taxon>
        <taxon>Planorbidae</taxon>
        <taxon>Biomphalaria</taxon>
    </lineage>
</organism>
<dbReference type="CDD" id="cd18186">
    <property type="entry name" value="BTB_POZ_ZBTB_KLHL-like"/>
    <property type="match status" value="1"/>
</dbReference>
<dbReference type="KEGG" id="bgt:106050463"/>
<dbReference type="InterPro" id="IPR011043">
    <property type="entry name" value="Gal_Oxase/kelch_b-propeller"/>
</dbReference>
<keyword evidence="3" id="KW-1185">Reference proteome</keyword>
<dbReference type="AlphaFoldDB" id="A0A9U8DTM5"/>
<sequence length="654" mass="74800">MSNTYISTTNKISKRIVQSIGKFWQDHENEDFQVNIEDECIKCHSFILASCSEFFRSLLRSNMKEKLEMKVDLQNIPMNIFQLILKTLYTGCELLTKDNVLEVWSAVHQLQIDCLIEHCEDFAIVNVSIETLETYKKQAEFLQCDRFGEEVFPFILENFMSIRKTETFYHLDVQEMTKLIESDKLVVGSEDDVLYSIYDWVSYGDLTTPNVQKSDGRSMATTDMTSAKEYVANVSVVNDKDSNKREQNASALAQENSSALSQENSSALSQENSSALSQENSSALSQENSSALSQENSSALSQENSSVLSQENSTALSQSQKSDDRSQYLLQLVNSTRYYLLSEACIRKLLLHTLTLSNARAKNILYEALLSKSSNNPNRYWPAAATHRDTSFSEHVGIMFSSVAQAFSFQRQMWFQISELKIFSRNSKYIDHNGQLYGCINYNNKKAVFHFCNGIWLGVFLSPTEANLLLSHEKCIYFFTSGNKIERFKPDIPTAKPDQFTHYIEDAQYAMSFHQKILVFGSCNSNSEACTQVISWDPEPDVWTHVVDLYFTADNMTSFHDEQHTYLLDQNGHLYRLENSETIQLTFIQKIWSFRALLKGAVLFKNTLYVCGYFPKSGNYTPEIKNVYSSLTYIHMPLGGSHFIPFTICKTFLS</sequence>
<dbReference type="Pfam" id="PF07707">
    <property type="entry name" value="BACK"/>
    <property type="match status" value="1"/>
</dbReference>
<dbReference type="PANTHER" id="PTHR45632:SF17">
    <property type="entry name" value="KELCH-LIKE PROTEIN 31"/>
    <property type="match status" value="1"/>
</dbReference>
<reference evidence="4 5" key="1">
    <citation type="submission" date="2025-04" db="UniProtKB">
        <authorList>
            <consortium name="RefSeq"/>
        </authorList>
    </citation>
    <scope>IDENTIFICATION</scope>
</reference>
<dbReference type="RefSeq" id="XP_055896490.1">
    <property type="nucleotide sequence ID" value="XM_056040515.1"/>
</dbReference>
<dbReference type="InterPro" id="IPR000210">
    <property type="entry name" value="BTB/POZ_dom"/>
</dbReference>
<feature type="region of interest" description="Disordered" evidence="1">
    <location>
        <begin position="236"/>
        <end position="320"/>
    </location>
</feature>
<dbReference type="SUPFAM" id="SSF54695">
    <property type="entry name" value="POZ domain"/>
    <property type="match status" value="1"/>
</dbReference>
<dbReference type="GeneID" id="106050463"/>
<dbReference type="Proteomes" id="UP001165740">
    <property type="component" value="Chromosome 9"/>
</dbReference>
<evidence type="ECO:0000313" key="3">
    <source>
        <dbReference type="Proteomes" id="UP001165740"/>
    </source>
</evidence>
<dbReference type="InterPro" id="IPR011333">
    <property type="entry name" value="SKP1/BTB/POZ_sf"/>
</dbReference>
<dbReference type="OrthoDB" id="6359943at2759"/>
<dbReference type="Gene3D" id="1.25.40.420">
    <property type="match status" value="1"/>
</dbReference>
<dbReference type="Pfam" id="PF00651">
    <property type="entry name" value="BTB"/>
    <property type="match status" value="1"/>
</dbReference>
<protein>
    <submittedName>
        <fullName evidence="4 5">Uncharacterized protein LOC106050463 isoform X1</fullName>
    </submittedName>
</protein>
<dbReference type="Gene3D" id="3.30.710.10">
    <property type="entry name" value="Potassium Channel Kv1.1, Chain A"/>
    <property type="match status" value="1"/>
</dbReference>
<dbReference type="PROSITE" id="PS50097">
    <property type="entry name" value="BTB"/>
    <property type="match status" value="1"/>
</dbReference>
<dbReference type="PANTHER" id="PTHR45632">
    <property type="entry name" value="LD33804P"/>
    <property type="match status" value="1"/>
</dbReference>
<proteinExistence type="predicted"/>
<feature type="domain" description="BTB" evidence="2">
    <location>
        <begin position="30"/>
        <end position="97"/>
    </location>
</feature>
<evidence type="ECO:0000259" key="2">
    <source>
        <dbReference type="PROSITE" id="PS50097"/>
    </source>
</evidence>